<evidence type="ECO:0000256" key="3">
    <source>
        <dbReference type="ARBA" id="ARBA00023125"/>
    </source>
</evidence>
<name>A0A0D7ECW1_RHOPL</name>
<dbReference type="CDD" id="cd00796">
    <property type="entry name" value="INT_Rci_Hp1_C"/>
    <property type="match status" value="1"/>
</dbReference>
<keyword evidence="4" id="KW-0233">DNA recombination</keyword>
<dbReference type="Proteomes" id="UP000032515">
    <property type="component" value="Unassembled WGS sequence"/>
</dbReference>
<dbReference type="Gene3D" id="1.10.150.130">
    <property type="match status" value="1"/>
</dbReference>
<dbReference type="InterPro" id="IPR002104">
    <property type="entry name" value="Integrase_catalytic"/>
</dbReference>
<evidence type="ECO:0000259" key="6">
    <source>
        <dbReference type="PROSITE" id="PS51898"/>
    </source>
</evidence>
<keyword evidence="3" id="KW-0238">DNA-binding</keyword>
<dbReference type="OrthoDB" id="9814722at2"/>
<evidence type="ECO:0000256" key="5">
    <source>
        <dbReference type="SAM" id="MobiDB-lite"/>
    </source>
</evidence>
<dbReference type="PANTHER" id="PTHR30349:SF64">
    <property type="entry name" value="PROPHAGE INTEGRASE INTD-RELATED"/>
    <property type="match status" value="1"/>
</dbReference>
<comment type="similarity">
    <text evidence="1">Belongs to the 'phage' integrase family.</text>
</comment>
<feature type="domain" description="Tyr recombinase" evidence="6">
    <location>
        <begin position="233"/>
        <end position="405"/>
    </location>
</feature>
<feature type="compositionally biased region" description="Basic and acidic residues" evidence="5">
    <location>
        <begin position="178"/>
        <end position="188"/>
    </location>
</feature>
<dbReference type="EMBL" id="JXXE01000501">
    <property type="protein sequence ID" value="KIZ38573.1"/>
    <property type="molecule type" value="Genomic_DNA"/>
</dbReference>
<dbReference type="Gene3D" id="1.10.443.10">
    <property type="entry name" value="Intergrase catalytic core"/>
    <property type="match status" value="1"/>
</dbReference>
<dbReference type="GO" id="GO:0003677">
    <property type="term" value="F:DNA binding"/>
    <property type="evidence" value="ECO:0007669"/>
    <property type="project" value="UniProtKB-KW"/>
</dbReference>
<evidence type="ECO:0000256" key="1">
    <source>
        <dbReference type="ARBA" id="ARBA00008857"/>
    </source>
</evidence>
<reference evidence="7 8" key="1">
    <citation type="submission" date="2014-11" db="EMBL/GenBank/DDBJ databases">
        <title>Genomics and ecophysiology of heterotrophic nitrogen fixing bacteria isolated from estuarine surface water.</title>
        <authorList>
            <person name="Bentzon-Tilia M."/>
            <person name="Severin I."/>
            <person name="Hansen L.H."/>
            <person name="Riemann L."/>
        </authorList>
    </citation>
    <scope>NUCLEOTIDE SEQUENCE [LARGE SCALE GENOMIC DNA]</scope>
    <source>
        <strain evidence="7 8">BAL398</strain>
    </source>
</reference>
<dbReference type="PROSITE" id="PS51898">
    <property type="entry name" value="TYR_RECOMBINASE"/>
    <property type="match status" value="1"/>
</dbReference>
<dbReference type="InterPro" id="IPR010998">
    <property type="entry name" value="Integrase_recombinase_N"/>
</dbReference>
<dbReference type="InterPro" id="IPR050090">
    <property type="entry name" value="Tyrosine_recombinase_XerCD"/>
</dbReference>
<dbReference type="PANTHER" id="PTHR30349">
    <property type="entry name" value="PHAGE INTEGRASE-RELATED"/>
    <property type="match status" value="1"/>
</dbReference>
<dbReference type="GO" id="GO:0015074">
    <property type="term" value="P:DNA integration"/>
    <property type="evidence" value="ECO:0007669"/>
    <property type="project" value="UniProtKB-KW"/>
</dbReference>
<dbReference type="GO" id="GO:0006310">
    <property type="term" value="P:DNA recombination"/>
    <property type="evidence" value="ECO:0007669"/>
    <property type="project" value="UniProtKB-KW"/>
</dbReference>
<evidence type="ECO:0000256" key="2">
    <source>
        <dbReference type="ARBA" id="ARBA00022908"/>
    </source>
</evidence>
<protein>
    <submittedName>
        <fullName evidence="7">Integrase</fullName>
    </submittedName>
</protein>
<evidence type="ECO:0000313" key="7">
    <source>
        <dbReference type="EMBL" id="KIZ38573.1"/>
    </source>
</evidence>
<dbReference type="SUPFAM" id="SSF56349">
    <property type="entry name" value="DNA breaking-rejoining enzymes"/>
    <property type="match status" value="1"/>
</dbReference>
<keyword evidence="2" id="KW-0229">DNA integration</keyword>
<dbReference type="PATRIC" id="fig|1076.23.peg.5420"/>
<gene>
    <name evidence="7" type="ORF">OO17_22695</name>
</gene>
<dbReference type="Pfam" id="PF00589">
    <property type="entry name" value="Phage_integrase"/>
    <property type="match status" value="1"/>
</dbReference>
<feature type="region of interest" description="Disordered" evidence="5">
    <location>
        <begin position="170"/>
        <end position="193"/>
    </location>
</feature>
<dbReference type="InterPro" id="IPR013762">
    <property type="entry name" value="Integrase-like_cat_sf"/>
</dbReference>
<evidence type="ECO:0000313" key="8">
    <source>
        <dbReference type="Proteomes" id="UP000032515"/>
    </source>
</evidence>
<proteinExistence type="inferred from homology"/>
<dbReference type="RefSeq" id="WP_044415921.1">
    <property type="nucleotide sequence ID" value="NZ_JXXE01000501.1"/>
</dbReference>
<dbReference type="InterPro" id="IPR011010">
    <property type="entry name" value="DNA_brk_join_enz"/>
</dbReference>
<dbReference type="AlphaFoldDB" id="A0A0D7ECW1"/>
<organism evidence="7 8">
    <name type="scientific">Rhodopseudomonas palustris</name>
    <dbReference type="NCBI Taxonomy" id="1076"/>
    <lineage>
        <taxon>Bacteria</taxon>
        <taxon>Pseudomonadati</taxon>
        <taxon>Pseudomonadota</taxon>
        <taxon>Alphaproteobacteria</taxon>
        <taxon>Hyphomicrobiales</taxon>
        <taxon>Nitrobacteraceae</taxon>
        <taxon>Rhodopseudomonas</taxon>
    </lineage>
</organism>
<sequence length="415" mass="45215">MARTVQDAKLESRTARDRLKSSGKPYFRTLEPGLHLGYRKPVSGPGKWVARHYIGEGGYEIETLAIADDFSDPDGVAILSFGQAQTLARSRMVLRAHAAVGKTKPLTVADAVESYIQYLMTNKKSGQEGRYAADAFILPALGKIEVDKLTTDQIRKWHVGVAAAPARIRTKPGGKQKFKPDVSDPEQARRRKSSANRILTVLKAALNRAWRDEQVASDGAWRRVEPFEGVESARVRYLTLPEASRLLAGADDDFRLLVRGALETGARYGELCLLTVADFNPDSGTVTIRQSKSGKARHVVLTADGAAFFAERTKGRQGGEPMFVKAGGGPWLPSHQAAPMETANTRAAIDPPINFHGLRHTWASHAVMGGVPMLIVAKNLGHSDTRMVEKHYGHLASSFVTDAIRAGAPRYDGTV</sequence>
<evidence type="ECO:0000256" key="4">
    <source>
        <dbReference type="ARBA" id="ARBA00023172"/>
    </source>
</evidence>
<accession>A0A0D7ECW1</accession>
<comment type="caution">
    <text evidence="7">The sequence shown here is derived from an EMBL/GenBank/DDBJ whole genome shotgun (WGS) entry which is preliminary data.</text>
</comment>